<accession>A0ABU1S150</accession>
<dbReference type="Proteomes" id="UP001261871">
    <property type="component" value="Unassembled WGS sequence"/>
</dbReference>
<evidence type="ECO:0000313" key="2">
    <source>
        <dbReference type="Proteomes" id="UP001261871"/>
    </source>
</evidence>
<keyword evidence="2" id="KW-1185">Reference proteome</keyword>
<gene>
    <name evidence="1" type="ORF">J2W95_001071</name>
</gene>
<evidence type="ECO:0000313" key="1">
    <source>
        <dbReference type="EMBL" id="MDR6844380.1"/>
    </source>
</evidence>
<dbReference type="EMBL" id="JAVDTX010000002">
    <property type="protein sequence ID" value="MDR6844380.1"/>
    <property type="molecule type" value="Genomic_DNA"/>
</dbReference>
<reference evidence="1 2" key="1">
    <citation type="submission" date="2023-07" db="EMBL/GenBank/DDBJ databases">
        <title>Sorghum-associated microbial communities from plants grown in Nebraska, USA.</title>
        <authorList>
            <person name="Schachtman D."/>
        </authorList>
    </citation>
    <scope>NUCLEOTIDE SEQUENCE [LARGE SCALE GENOMIC DNA]</scope>
    <source>
        <strain evidence="1 2">BE124</strain>
    </source>
</reference>
<protein>
    <submittedName>
        <fullName evidence="1">Uncharacterized protein</fullName>
    </submittedName>
</protein>
<proteinExistence type="predicted"/>
<organism evidence="1 2">
    <name type="scientific">Flavobacterium granuli</name>
    <dbReference type="NCBI Taxonomy" id="280093"/>
    <lineage>
        <taxon>Bacteria</taxon>
        <taxon>Pseudomonadati</taxon>
        <taxon>Bacteroidota</taxon>
        <taxon>Flavobacteriia</taxon>
        <taxon>Flavobacteriales</taxon>
        <taxon>Flavobacteriaceae</taxon>
        <taxon>Flavobacterium</taxon>
    </lineage>
</organism>
<sequence>MYKVENEFLFIPKSNCKVGKITSSKNGADDSRIIQIDFKTEAFKKSNATFIEKRRAL</sequence>
<name>A0ABU1S150_9FLAO</name>
<comment type="caution">
    <text evidence="1">The sequence shown here is derived from an EMBL/GenBank/DDBJ whole genome shotgun (WGS) entry which is preliminary data.</text>
</comment>
<dbReference type="RefSeq" id="WP_310004691.1">
    <property type="nucleotide sequence ID" value="NZ_JAVDTX010000002.1"/>
</dbReference>